<dbReference type="EMBL" id="DVMS01000216">
    <property type="protein sequence ID" value="HIU39537.1"/>
    <property type="molecule type" value="Genomic_DNA"/>
</dbReference>
<name>A0A9D1LI63_9BACT</name>
<proteinExistence type="predicted"/>
<dbReference type="Pfam" id="PF16702">
    <property type="entry name" value="DUF5063"/>
    <property type="match status" value="1"/>
</dbReference>
<protein>
    <submittedName>
        <fullName evidence="1">DUF5063 domain-containing protein</fullName>
    </submittedName>
</protein>
<dbReference type="Proteomes" id="UP000824076">
    <property type="component" value="Unassembled WGS sequence"/>
</dbReference>
<dbReference type="InterPro" id="IPR038312">
    <property type="entry name" value="DUF5063_sf"/>
</dbReference>
<comment type="caution">
    <text evidence="1">The sequence shown here is derived from an EMBL/GenBank/DDBJ whole genome shotgun (WGS) entry which is preliminary data.</text>
</comment>
<reference evidence="1" key="2">
    <citation type="journal article" date="2021" name="PeerJ">
        <title>Extensive microbial diversity within the chicken gut microbiome revealed by metagenomics and culture.</title>
        <authorList>
            <person name="Gilroy R."/>
            <person name="Ravi A."/>
            <person name="Getino M."/>
            <person name="Pursley I."/>
            <person name="Horton D.L."/>
            <person name="Alikhan N.F."/>
            <person name="Baker D."/>
            <person name="Gharbi K."/>
            <person name="Hall N."/>
            <person name="Watson M."/>
            <person name="Adriaenssens E.M."/>
            <person name="Foster-Nyarko E."/>
            <person name="Jarju S."/>
            <person name="Secka A."/>
            <person name="Antonio M."/>
            <person name="Oren A."/>
            <person name="Chaudhuri R.R."/>
            <person name="La Ragione R."/>
            <person name="Hildebrand F."/>
            <person name="Pallen M.J."/>
        </authorList>
    </citation>
    <scope>NUCLEOTIDE SEQUENCE</scope>
    <source>
        <strain evidence="1">17073</strain>
    </source>
</reference>
<sequence>MFIGLANEYCNLLESSDGMEKSELIDKLLKLLPRLYISISDFDTTESENEIMIDAYLEEPYYDSIRRRIEAVIGEDDTFLEAFEEDMKYSDSPVAVSVSEYLSDIFQYLYDFIHAVKDATDEHLNDCMSLCKENFELYWGQALCNVLRALHRIKYNSNSL</sequence>
<organism evidence="1 2">
    <name type="scientific">Candidatus Limisoma intestinavium</name>
    <dbReference type="NCBI Taxonomy" id="2840856"/>
    <lineage>
        <taxon>Bacteria</taxon>
        <taxon>Pseudomonadati</taxon>
        <taxon>Bacteroidota</taxon>
        <taxon>Bacteroidia</taxon>
        <taxon>Bacteroidales</taxon>
        <taxon>Candidatus Limisoma</taxon>
    </lineage>
</organism>
<dbReference type="Gene3D" id="1.20.120.1550">
    <property type="entry name" value="Protein of unknown function DUF5063"/>
    <property type="match status" value="1"/>
</dbReference>
<reference evidence="1" key="1">
    <citation type="submission" date="2020-10" db="EMBL/GenBank/DDBJ databases">
        <authorList>
            <person name="Gilroy R."/>
        </authorList>
    </citation>
    <scope>NUCLEOTIDE SEQUENCE</scope>
    <source>
        <strain evidence="1">17073</strain>
    </source>
</reference>
<dbReference type="AlphaFoldDB" id="A0A9D1LI63"/>
<evidence type="ECO:0000313" key="2">
    <source>
        <dbReference type="Proteomes" id="UP000824076"/>
    </source>
</evidence>
<evidence type="ECO:0000313" key="1">
    <source>
        <dbReference type="EMBL" id="HIU39537.1"/>
    </source>
</evidence>
<dbReference type="InterPro" id="IPR032025">
    <property type="entry name" value="DUF5063"/>
</dbReference>
<gene>
    <name evidence="1" type="ORF">IAD18_07725</name>
</gene>
<accession>A0A9D1LI63</accession>